<dbReference type="KEGG" id="cfj:CFIO01_00718"/>
<dbReference type="Gene3D" id="3.40.50.720">
    <property type="entry name" value="NAD(P)-binding Rossmann-like Domain"/>
    <property type="match status" value="1"/>
</dbReference>
<comment type="caution">
    <text evidence="1">The sequence shown here is derived from an EMBL/GenBank/DDBJ whole genome shotgun (WGS) entry which is preliminary data.</text>
</comment>
<keyword evidence="2" id="KW-1185">Reference proteome</keyword>
<dbReference type="Proteomes" id="UP000020467">
    <property type="component" value="Unassembled WGS sequence"/>
</dbReference>
<dbReference type="eggNOG" id="ENOG502RZMK">
    <property type="taxonomic scope" value="Eukaryota"/>
</dbReference>
<gene>
    <name evidence="1" type="ORF">CFIO01_00718</name>
</gene>
<dbReference type="EMBL" id="JARH01000224">
    <property type="protein sequence ID" value="EXF83576.1"/>
    <property type="molecule type" value="Genomic_DNA"/>
</dbReference>
<name>A0A010RSR4_9PEZI</name>
<dbReference type="GO" id="GO:0005737">
    <property type="term" value="C:cytoplasm"/>
    <property type="evidence" value="ECO:0007669"/>
    <property type="project" value="TreeGrafter"/>
</dbReference>
<sequence length="382" mass="40759">MSAPNSPPKILLSGATGYVGGSVLYHLLKHPSLTLIITSSSPITVPVRGGPDRAAKLSDSYGSLVKPVPIASYDDTLALIALASEHDIVINAGSGFHPPSAEAFVHGLAERKGRNGGRPVWIIHTSGASNIADKPLTGVNRPDAEYEDAFAEKVYEFEEVEDAKDPYPQRTAELAVLRVGDELGVNAVSIQSPCIFGPGSGLFNKAGLMIPIMTGYVLKNGCGLTLGDETGCIDYVHVSDLADLYVLCVLDIIERGGVNIPKGKKGIMFPTVGRTLTIDIPRKCLDIAFATGNLPKKGGPREKIVRNVSLEEAAETCAGNKDVAETGYAGHRKTKGTVAREKLRWKPVYGEEAWCKDFETELRAALNGQRPYTMGNCIAGTK</sequence>
<dbReference type="SUPFAM" id="SSF51735">
    <property type="entry name" value="NAD(P)-binding Rossmann-fold domains"/>
    <property type="match status" value="1"/>
</dbReference>
<organism evidence="1 2">
    <name type="scientific">Colletotrichum fioriniae PJ7</name>
    <dbReference type="NCBI Taxonomy" id="1445577"/>
    <lineage>
        <taxon>Eukaryota</taxon>
        <taxon>Fungi</taxon>
        <taxon>Dikarya</taxon>
        <taxon>Ascomycota</taxon>
        <taxon>Pezizomycotina</taxon>
        <taxon>Sordariomycetes</taxon>
        <taxon>Hypocreomycetidae</taxon>
        <taxon>Glomerellales</taxon>
        <taxon>Glomerellaceae</taxon>
        <taxon>Colletotrichum</taxon>
        <taxon>Colletotrichum acutatum species complex</taxon>
    </lineage>
</organism>
<evidence type="ECO:0000313" key="2">
    <source>
        <dbReference type="Proteomes" id="UP000020467"/>
    </source>
</evidence>
<reference evidence="1 2" key="1">
    <citation type="submission" date="2014-02" db="EMBL/GenBank/DDBJ databases">
        <title>The genome sequence of Colletotrichum fioriniae PJ7.</title>
        <authorList>
            <person name="Baroncelli R."/>
            <person name="Thon M.R."/>
        </authorList>
    </citation>
    <scope>NUCLEOTIDE SEQUENCE [LARGE SCALE GENOMIC DNA]</scope>
    <source>
        <strain evidence="1 2">PJ7</strain>
    </source>
</reference>
<dbReference type="InterPro" id="IPR036291">
    <property type="entry name" value="NAD(P)-bd_dom_sf"/>
</dbReference>
<dbReference type="PANTHER" id="PTHR48079:SF6">
    <property type="entry name" value="NAD(P)-BINDING DOMAIN-CONTAINING PROTEIN-RELATED"/>
    <property type="match status" value="1"/>
</dbReference>
<dbReference type="PANTHER" id="PTHR48079">
    <property type="entry name" value="PROTEIN YEEZ"/>
    <property type="match status" value="1"/>
</dbReference>
<dbReference type="GO" id="GO:0004029">
    <property type="term" value="F:aldehyde dehydrogenase (NAD+) activity"/>
    <property type="evidence" value="ECO:0007669"/>
    <property type="project" value="TreeGrafter"/>
</dbReference>
<accession>A0A010RSR4</accession>
<dbReference type="AlphaFoldDB" id="A0A010RSR4"/>
<evidence type="ECO:0000313" key="1">
    <source>
        <dbReference type="EMBL" id="EXF83576.1"/>
    </source>
</evidence>
<dbReference type="HOGENOM" id="CLU_007383_12_0_1"/>
<dbReference type="InterPro" id="IPR051783">
    <property type="entry name" value="NAD(P)-dependent_oxidoreduct"/>
</dbReference>
<dbReference type="OrthoDB" id="10262413at2759"/>
<proteinExistence type="predicted"/>
<dbReference type="STRING" id="1445577.A0A010RSR4"/>
<protein>
    <submittedName>
        <fullName evidence="1">NAD dependent epimerase/dehydratase</fullName>
    </submittedName>
</protein>